<evidence type="ECO:0000256" key="1">
    <source>
        <dbReference type="SAM" id="Coils"/>
    </source>
</evidence>
<keyword evidence="1" id="KW-0175">Coiled coil</keyword>
<dbReference type="Pfam" id="PF17766">
    <property type="entry name" value="fn3_6"/>
    <property type="match status" value="1"/>
</dbReference>
<dbReference type="InterPro" id="IPR041469">
    <property type="entry name" value="Subtilisin-like_FN3"/>
</dbReference>
<evidence type="ECO:0000313" key="3">
    <source>
        <dbReference type="EMBL" id="KOM56836.1"/>
    </source>
</evidence>
<dbReference type="Gene3D" id="2.60.40.2310">
    <property type="match status" value="1"/>
</dbReference>
<organism evidence="3 4">
    <name type="scientific">Phaseolus angularis</name>
    <name type="common">Azuki bean</name>
    <name type="synonym">Vigna angularis</name>
    <dbReference type="NCBI Taxonomy" id="3914"/>
    <lineage>
        <taxon>Eukaryota</taxon>
        <taxon>Viridiplantae</taxon>
        <taxon>Streptophyta</taxon>
        <taxon>Embryophyta</taxon>
        <taxon>Tracheophyta</taxon>
        <taxon>Spermatophyta</taxon>
        <taxon>Magnoliopsida</taxon>
        <taxon>eudicotyledons</taxon>
        <taxon>Gunneridae</taxon>
        <taxon>Pentapetalae</taxon>
        <taxon>rosids</taxon>
        <taxon>fabids</taxon>
        <taxon>Fabales</taxon>
        <taxon>Fabaceae</taxon>
        <taxon>Papilionoideae</taxon>
        <taxon>50 kb inversion clade</taxon>
        <taxon>NPAAA clade</taxon>
        <taxon>indigoferoid/millettioid clade</taxon>
        <taxon>Phaseoleae</taxon>
        <taxon>Vigna</taxon>
    </lineage>
</organism>
<proteinExistence type="predicted"/>
<reference evidence="4" key="1">
    <citation type="journal article" date="2015" name="Proc. Natl. Acad. Sci. U.S.A.">
        <title>Genome sequencing of adzuki bean (Vigna angularis) provides insight into high starch and low fat accumulation and domestication.</title>
        <authorList>
            <person name="Yang K."/>
            <person name="Tian Z."/>
            <person name="Chen C."/>
            <person name="Luo L."/>
            <person name="Zhao B."/>
            <person name="Wang Z."/>
            <person name="Yu L."/>
            <person name="Li Y."/>
            <person name="Sun Y."/>
            <person name="Li W."/>
            <person name="Chen Y."/>
            <person name="Li Y."/>
            <person name="Zhang Y."/>
            <person name="Ai D."/>
            <person name="Zhao J."/>
            <person name="Shang C."/>
            <person name="Ma Y."/>
            <person name="Wu B."/>
            <person name="Wang M."/>
            <person name="Gao L."/>
            <person name="Sun D."/>
            <person name="Zhang P."/>
            <person name="Guo F."/>
            <person name="Wang W."/>
            <person name="Li Y."/>
            <person name="Wang J."/>
            <person name="Varshney R.K."/>
            <person name="Wang J."/>
            <person name="Ling H.Q."/>
            <person name="Wan P."/>
        </authorList>
    </citation>
    <scope>NUCLEOTIDE SEQUENCE</scope>
    <source>
        <strain evidence="4">cv. Jingnong 6</strain>
    </source>
</reference>
<sequence>MMVFPVPFVSSPKSVSALPKIIIWQPSLKRTVTNVGDGAATYRAKVTEPKGSVLTMSPETLSFRYKNEKLRYNVLIKYSKYKKENISYGDLVWIDDGGTHTVRSPIVMAPSTMDPAQRAIMEKELALQKLQKEILEKEIDLLKGTKIEEKKEKFFVIFTGPRAGIYNHPQKGSERDIMKEFPNELAVQNFVKKTGTSNRIIYLKFYSSIPDWTDTTILPYHLVRIGPAATIGSLVEPEKLAQSNVMKLIQ</sequence>
<dbReference type="AlphaFoldDB" id="A0A0L9VP40"/>
<dbReference type="Gramene" id="KOM56836">
    <property type="protein sequence ID" value="KOM56836"/>
    <property type="gene ID" value="LR48_Vigan10g272800"/>
</dbReference>
<gene>
    <name evidence="3" type="ORF">LR48_Vigan10g272800</name>
</gene>
<feature type="coiled-coil region" evidence="1">
    <location>
        <begin position="113"/>
        <end position="152"/>
    </location>
</feature>
<dbReference type="Proteomes" id="UP000053144">
    <property type="component" value="Chromosome 10"/>
</dbReference>
<feature type="domain" description="Subtilisin-like protease fibronectin type-III" evidence="2">
    <location>
        <begin position="27"/>
        <end position="107"/>
    </location>
</feature>
<evidence type="ECO:0000313" key="4">
    <source>
        <dbReference type="Proteomes" id="UP000053144"/>
    </source>
</evidence>
<accession>A0A0L9VP40</accession>
<name>A0A0L9VP40_PHAAN</name>
<protein>
    <recommendedName>
        <fullName evidence="2">Subtilisin-like protease fibronectin type-III domain-containing protein</fullName>
    </recommendedName>
</protein>
<evidence type="ECO:0000259" key="2">
    <source>
        <dbReference type="Pfam" id="PF17766"/>
    </source>
</evidence>
<dbReference type="EMBL" id="CM003380">
    <property type="protein sequence ID" value="KOM56836.1"/>
    <property type="molecule type" value="Genomic_DNA"/>
</dbReference>